<dbReference type="Proteomes" id="UP000611215">
    <property type="component" value="Unassembled WGS sequence"/>
</dbReference>
<organism evidence="4 5">
    <name type="scientific">Winogradskyella marina</name>
    <dbReference type="NCBI Taxonomy" id="2785530"/>
    <lineage>
        <taxon>Bacteria</taxon>
        <taxon>Pseudomonadati</taxon>
        <taxon>Bacteroidota</taxon>
        <taxon>Flavobacteriia</taxon>
        <taxon>Flavobacteriales</taxon>
        <taxon>Flavobacteriaceae</taxon>
        <taxon>Winogradskyella</taxon>
    </lineage>
</organism>
<evidence type="ECO:0000256" key="1">
    <source>
        <dbReference type="ARBA" id="ARBA00022729"/>
    </source>
</evidence>
<keyword evidence="1 2" id="KW-0732">Signal</keyword>
<keyword evidence="4" id="KW-0418">Kinase</keyword>
<dbReference type="Pfam" id="PF18962">
    <property type="entry name" value="Por_Secre_tail"/>
    <property type="match status" value="1"/>
</dbReference>
<sequence>MKTIYFFTLLFVSLLLSAQNNYEISVPEGRYQIDTTNDLIICKIDITQFPDFSSYDAVILSLDTDYEFTVKPNTISHQESYTVEHNDVQYALFFSVFPIISINTELEIIDEPKRLATFVYADLEDIKTAQMGIELRGAISQTYPKKTYDLEFWEDPNGDENIDMQFGNLREDDDWVLDAIYNEPLRLRAFSSHQLWLDIHTPYYLDQEEGAKSGANVMYVDVFLNNEYNGVYMLSEQVDRKQLKLKKYNNDIRGELYKGDSWTSGNAIFNELLDYDNTSDIWGDYELKLPDPDDAIDWENLYDFTDFVINSNLQDFRDEIGEKLKLENAFDYFIFLNLLRATDNIGKNLYTAKYNQDEPYFFAPWDLDGVFATNWSGNNDNITDDILSNGLFNRLIHLTPDEAMGNMIAERWFELRLGVLSTEALNSRLTGNYNLLKDNLVYARERLIWQNYDYDEASKTYMDNWLLNRLDYLDIYFDNLLSVETFENDITSIKVYPNPTTDFIYINSNITDITTYTITNIHGSVMAKGNFDPANNTITIKGFARGIYFLNLYNQVKKIIVK</sequence>
<reference evidence="4 5" key="1">
    <citation type="submission" date="2020-11" db="EMBL/GenBank/DDBJ databases">
        <title>Winogradskyella marina sp. nov., isolated from marine sediment.</title>
        <authorList>
            <person name="Bo J."/>
            <person name="Wang S."/>
            <person name="Song X."/>
            <person name="Du Z."/>
        </authorList>
    </citation>
    <scope>NUCLEOTIDE SEQUENCE [LARGE SCALE GENOMIC DNA]</scope>
    <source>
        <strain evidence="4 5">F6397</strain>
    </source>
</reference>
<proteinExistence type="predicted"/>
<dbReference type="RefSeq" id="WP_195871066.1">
    <property type="nucleotide sequence ID" value="NZ_JADOET010000005.1"/>
</dbReference>
<feature type="domain" description="Secretion system C-terminal sorting" evidence="3">
    <location>
        <begin position="495"/>
        <end position="561"/>
    </location>
</feature>
<keyword evidence="5" id="KW-1185">Reference proteome</keyword>
<dbReference type="EMBL" id="JADOET010000005">
    <property type="protein sequence ID" value="MBF8149789.1"/>
    <property type="molecule type" value="Genomic_DNA"/>
</dbReference>
<accession>A0ABS0EH82</accession>
<protein>
    <submittedName>
        <fullName evidence="4">CotH kinase family protein</fullName>
    </submittedName>
</protein>
<dbReference type="InterPro" id="IPR014867">
    <property type="entry name" value="Spore_coat_CotH_CotH2/3/7"/>
</dbReference>
<feature type="signal peptide" evidence="2">
    <location>
        <begin position="1"/>
        <end position="18"/>
    </location>
</feature>
<dbReference type="InterPro" id="IPR026444">
    <property type="entry name" value="Secre_tail"/>
</dbReference>
<dbReference type="Pfam" id="PF08757">
    <property type="entry name" value="CotH"/>
    <property type="match status" value="1"/>
</dbReference>
<name>A0ABS0EH82_9FLAO</name>
<dbReference type="GO" id="GO:0016301">
    <property type="term" value="F:kinase activity"/>
    <property type="evidence" value="ECO:0007669"/>
    <property type="project" value="UniProtKB-KW"/>
</dbReference>
<evidence type="ECO:0000313" key="5">
    <source>
        <dbReference type="Proteomes" id="UP000611215"/>
    </source>
</evidence>
<dbReference type="NCBIfam" id="TIGR04183">
    <property type="entry name" value="Por_Secre_tail"/>
    <property type="match status" value="1"/>
</dbReference>
<evidence type="ECO:0000313" key="4">
    <source>
        <dbReference type="EMBL" id="MBF8149789.1"/>
    </source>
</evidence>
<gene>
    <name evidence="4" type="ORF">ITJ86_07750</name>
</gene>
<evidence type="ECO:0000259" key="3">
    <source>
        <dbReference type="Pfam" id="PF18962"/>
    </source>
</evidence>
<keyword evidence="4" id="KW-0808">Transferase</keyword>
<comment type="caution">
    <text evidence="4">The sequence shown here is derived from an EMBL/GenBank/DDBJ whole genome shotgun (WGS) entry which is preliminary data.</text>
</comment>
<evidence type="ECO:0000256" key="2">
    <source>
        <dbReference type="SAM" id="SignalP"/>
    </source>
</evidence>
<feature type="chain" id="PRO_5047014798" evidence="2">
    <location>
        <begin position="19"/>
        <end position="562"/>
    </location>
</feature>